<evidence type="ECO:0000313" key="3">
    <source>
        <dbReference type="EMBL" id="OAG10616.1"/>
    </source>
</evidence>
<evidence type="ECO:0000313" key="4">
    <source>
        <dbReference type="Proteomes" id="UP000077069"/>
    </source>
</evidence>
<accession>A0A177CTK7</accession>
<protein>
    <recommendedName>
        <fullName evidence="5">Protein BIG1</fullName>
    </recommendedName>
</protein>
<dbReference type="OrthoDB" id="3936754at2759"/>
<dbReference type="EMBL" id="KV441549">
    <property type="protein sequence ID" value="OAG10616.1"/>
    <property type="molecule type" value="Genomic_DNA"/>
</dbReference>
<keyword evidence="1" id="KW-0472">Membrane</keyword>
<dbReference type="Proteomes" id="UP000077069">
    <property type="component" value="Unassembled WGS sequence"/>
</dbReference>
<gene>
    <name evidence="3" type="ORF">CC84DRAFT_490789</name>
</gene>
<name>A0A177CTK7_9PLEO</name>
<evidence type="ECO:0008006" key="5">
    <source>
        <dbReference type="Google" id="ProtNLM"/>
    </source>
</evidence>
<evidence type="ECO:0000256" key="1">
    <source>
        <dbReference type="SAM" id="Phobius"/>
    </source>
</evidence>
<dbReference type="RefSeq" id="XP_018040981.1">
    <property type="nucleotide sequence ID" value="XM_018186488.1"/>
</dbReference>
<dbReference type="InParanoid" id="A0A177CTK7"/>
<feature type="transmembrane region" description="Helical" evidence="1">
    <location>
        <begin position="158"/>
        <end position="180"/>
    </location>
</feature>
<feature type="signal peptide" evidence="2">
    <location>
        <begin position="1"/>
        <end position="21"/>
    </location>
</feature>
<keyword evidence="4" id="KW-1185">Reference proteome</keyword>
<feature type="chain" id="PRO_5008058568" description="Protein BIG1" evidence="2">
    <location>
        <begin position="22"/>
        <end position="266"/>
    </location>
</feature>
<proteinExistence type="predicted"/>
<keyword evidence="1" id="KW-1133">Transmembrane helix</keyword>
<dbReference type="GeneID" id="28769974"/>
<keyword evidence="2" id="KW-0732">Signal</keyword>
<reference evidence="3 4" key="1">
    <citation type="submission" date="2016-05" db="EMBL/GenBank/DDBJ databases">
        <title>Comparative analysis of secretome profiles of manganese(II)-oxidizing ascomycete fungi.</title>
        <authorList>
            <consortium name="DOE Joint Genome Institute"/>
            <person name="Zeiner C.A."/>
            <person name="Purvine S.O."/>
            <person name="Zink E.M."/>
            <person name="Wu S."/>
            <person name="Pasa-Tolic L."/>
            <person name="Chaput D.L."/>
            <person name="Haridas S."/>
            <person name="Grigoriev I.V."/>
            <person name="Santelli C.M."/>
            <person name="Hansel C.M."/>
        </authorList>
    </citation>
    <scope>NUCLEOTIDE SEQUENCE [LARGE SCALE GENOMIC DNA]</scope>
    <source>
        <strain evidence="3 4">AP3s5-JAC2a</strain>
    </source>
</reference>
<evidence type="ECO:0000256" key="2">
    <source>
        <dbReference type="SAM" id="SignalP"/>
    </source>
</evidence>
<dbReference type="AlphaFoldDB" id="A0A177CTK7"/>
<organism evidence="3 4">
    <name type="scientific">Paraphaeosphaeria sporulosa</name>
    <dbReference type="NCBI Taxonomy" id="1460663"/>
    <lineage>
        <taxon>Eukaryota</taxon>
        <taxon>Fungi</taxon>
        <taxon>Dikarya</taxon>
        <taxon>Ascomycota</taxon>
        <taxon>Pezizomycotina</taxon>
        <taxon>Dothideomycetes</taxon>
        <taxon>Pleosporomycetidae</taxon>
        <taxon>Pleosporales</taxon>
        <taxon>Massarineae</taxon>
        <taxon>Didymosphaeriaceae</taxon>
        <taxon>Paraphaeosphaeria</taxon>
    </lineage>
</organism>
<sequence length="266" mass="28712">MLSNTFLSALAGALFLSTATALPSRTHCRCTITLADASPSPPSTYHDSLENPDTLVASTSTPPDLCVALGPSLENLRTANPALYDSYISKTDAQQLAAATTAQKPLSTTILLRLAAQQGFQNLGVVLPGAPARDGGERIECRAETGGEEAWSAYQVSWVTLVVLQVVVVLVVVACVAEGVMFGMRWMAARTPTALITLPLPIPGRPARLRLSGEERRLLAIPVLDQFDMRSPGVEKKLRVYASPGWKAQRYAYIEDEDDEFNRPVM</sequence>
<keyword evidence="1" id="KW-0812">Transmembrane</keyword>